<dbReference type="OrthoDB" id="75419at2759"/>
<evidence type="ECO:0000313" key="1">
    <source>
        <dbReference type="EMBL" id="PKU27465.1"/>
    </source>
</evidence>
<dbReference type="Proteomes" id="UP000233556">
    <property type="component" value="Unassembled WGS sequence"/>
</dbReference>
<dbReference type="AlphaFoldDB" id="A0A2I0T105"/>
<gene>
    <name evidence="1" type="ORF">llap_22231</name>
</gene>
<dbReference type="EMBL" id="KZ526913">
    <property type="protein sequence ID" value="PKU27465.1"/>
    <property type="molecule type" value="Genomic_DNA"/>
</dbReference>
<accession>A0A2I0T105</accession>
<evidence type="ECO:0000313" key="2">
    <source>
        <dbReference type="Proteomes" id="UP000233556"/>
    </source>
</evidence>
<keyword evidence="2" id="KW-1185">Reference proteome</keyword>
<reference evidence="2" key="1">
    <citation type="submission" date="2017-11" db="EMBL/GenBank/DDBJ databases">
        <authorList>
            <person name="Lima N.C."/>
            <person name="Parody-Merino A.M."/>
            <person name="Battley P.F."/>
            <person name="Fidler A.E."/>
            <person name="Prosdocimi F."/>
        </authorList>
    </citation>
    <scope>NUCLEOTIDE SEQUENCE [LARGE SCALE GENOMIC DNA]</scope>
</reference>
<protein>
    <submittedName>
        <fullName evidence="1">Uncharacterized protein</fullName>
    </submittedName>
</protein>
<sequence>MSRRLFPASARKGSAVKLNLGSSAYLLERLSYFWLSDMDLQTRHMALSSLFTETLMMMNNSSVATAESLRGSLRKWIGSRVQGLLAMPLLTAACQSLASVRHMAETTEACITAYFSEGGSLSCLRIIGQSSDAQ</sequence>
<reference evidence="2" key="2">
    <citation type="submission" date="2017-12" db="EMBL/GenBank/DDBJ databases">
        <title>Genome sequence of the Bar-tailed Godwit (Limosa lapponica baueri).</title>
        <authorList>
            <person name="Lima N.C.B."/>
            <person name="Parody-Merino A.M."/>
            <person name="Battley P.F."/>
            <person name="Fidler A.E."/>
            <person name="Prosdocimi F."/>
        </authorList>
    </citation>
    <scope>NUCLEOTIDE SEQUENCE [LARGE SCALE GENOMIC DNA]</scope>
</reference>
<name>A0A2I0T105_LIMLA</name>
<proteinExistence type="predicted"/>
<organism evidence="1 2">
    <name type="scientific">Limosa lapponica baueri</name>
    <dbReference type="NCBI Taxonomy" id="1758121"/>
    <lineage>
        <taxon>Eukaryota</taxon>
        <taxon>Metazoa</taxon>
        <taxon>Chordata</taxon>
        <taxon>Craniata</taxon>
        <taxon>Vertebrata</taxon>
        <taxon>Euteleostomi</taxon>
        <taxon>Archelosauria</taxon>
        <taxon>Archosauria</taxon>
        <taxon>Dinosauria</taxon>
        <taxon>Saurischia</taxon>
        <taxon>Theropoda</taxon>
        <taxon>Coelurosauria</taxon>
        <taxon>Aves</taxon>
        <taxon>Neognathae</taxon>
        <taxon>Neoaves</taxon>
        <taxon>Charadriiformes</taxon>
        <taxon>Scolopacidae</taxon>
        <taxon>Limosa</taxon>
    </lineage>
</organism>